<sequence length="620" mass="66907">MAARSHFLVFVTTVFCFLAGADNAGVSAAAIVLSSRLIHRFSDEAKLLRVSRNGSGNGGEMFSSSSSSSASSSWPRRRSVEYYQMLFAGDVQRQKMKLGSQFQFLFPSEGSQTTSFGNDFGWLHYTWIDIGTPNVSFLVALDVGSDLLWVPCDCIQCAPLSASYYSSLDRDLNEYSPSGSSTSKHLSCSHQLCQLGPSCKSPKQPCPYLVSYYTENTSTSGLLVEDILHLAAWGDDSLNNSVQAPVIVGCGMKQSGGYLDGVAPDGLMGLGLGEISVPSFLSKAGFARNSFSLCFNEDSSGRIFFGDQGPVTQHSTSFLPSTPNGNYDTYIVGVQAFCIGNSCVKETGFKAQVDSGTSFTFVPQEVYEKVSKEFDWRVNATRTSYEGYPWKYCYATSSKSLPKIPSVKLVFPANNSFVVSDPIFPINDEEGVVGFCLAIQPGEEEIGMIGQNFMTGYRMVFDREALKLGWSRSNCEDLTDAKNMNLTPSPKGTPSNPLPTNEQQRTPGERAVAPAVAGRAPSKPSAASIRLTASSFRLLRVPILSDLNHVLDPISILVLSDPNHIPSPTLAPVPVRGDPVSMSTLTSVMGQLILTCSQSDLDHVIGSTPTPSLGQSILKI</sequence>
<feature type="region of interest" description="Disordered" evidence="13">
    <location>
        <begin position="480"/>
        <end position="524"/>
    </location>
</feature>
<comment type="caution">
    <text evidence="16">The sequence shown here is derived from an EMBL/GenBank/DDBJ whole genome shotgun (WGS) entry which is preliminary data.</text>
</comment>
<feature type="signal peptide" evidence="14">
    <location>
        <begin position="1"/>
        <end position="21"/>
    </location>
</feature>
<accession>A0AA87ZX65</accession>
<gene>
    <name evidence="16" type="ORF">TIFTF001_004261</name>
</gene>
<dbReference type="PANTHER" id="PTHR13683:SF743">
    <property type="entry name" value="ASPARTIC PROTEINASE-LIKE PROTEIN 1"/>
    <property type="match status" value="1"/>
</dbReference>
<feature type="active site" evidence="12">
    <location>
        <position position="354"/>
    </location>
</feature>
<proteinExistence type="inferred from homology"/>
<keyword evidence="8" id="KW-0378">Hydrolase</keyword>
<evidence type="ECO:0000259" key="15">
    <source>
        <dbReference type="PROSITE" id="PS51767"/>
    </source>
</evidence>
<dbReference type="Pfam" id="PF14543">
    <property type="entry name" value="TAXi_N"/>
    <property type="match status" value="1"/>
</dbReference>
<dbReference type="PANTHER" id="PTHR13683">
    <property type="entry name" value="ASPARTYL PROTEASES"/>
    <property type="match status" value="1"/>
</dbReference>
<keyword evidence="6 14" id="KW-0732">Signal</keyword>
<dbReference type="GO" id="GO:0005886">
    <property type="term" value="C:plasma membrane"/>
    <property type="evidence" value="ECO:0007669"/>
    <property type="project" value="UniProtKB-SubCell"/>
</dbReference>
<evidence type="ECO:0000256" key="6">
    <source>
        <dbReference type="ARBA" id="ARBA00022729"/>
    </source>
</evidence>
<evidence type="ECO:0000256" key="7">
    <source>
        <dbReference type="ARBA" id="ARBA00022750"/>
    </source>
</evidence>
<keyword evidence="10" id="KW-0325">Glycoprotein</keyword>
<evidence type="ECO:0000256" key="13">
    <source>
        <dbReference type="SAM" id="MobiDB-lite"/>
    </source>
</evidence>
<protein>
    <recommendedName>
        <fullName evidence="15">Peptidase A1 domain-containing protein</fullName>
    </recommendedName>
</protein>
<dbReference type="InterPro" id="IPR021109">
    <property type="entry name" value="Peptidase_aspartic_dom_sf"/>
</dbReference>
<evidence type="ECO:0000256" key="14">
    <source>
        <dbReference type="SAM" id="SignalP"/>
    </source>
</evidence>
<dbReference type="Gene3D" id="2.40.70.10">
    <property type="entry name" value="Acid Proteases"/>
    <property type="match status" value="2"/>
</dbReference>
<evidence type="ECO:0000313" key="16">
    <source>
        <dbReference type="EMBL" id="GMN33616.1"/>
    </source>
</evidence>
<dbReference type="InterPro" id="IPR033121">
    <property type="entry name" value="PEPTIDASE_A1"/>
</dbReference>
<evidence type="ECO:0000256" key="5">
    <source>
        <dbReference type="ARBA" id="ARBA00022670"/>
    </source>
</evidence>
<evidence type="ECO:0000256" key="1">
    <source>
        <dbReference type="ARBA" id="ARBA00004609"/>
    </source>
</evidence>
<evidence type="ECO:0000256" key="10">
    <source>
        <dbReference type="ARBA" id="ARBA00023180"/>
    </source>
</evidence>
<feature type="compositionally biased region" description="Polar residues" evidence="13">
    <location>
        <begin position="482"/>
        <end position="506"/>
    </location>
</feature>
<evidence type="ECO:0000256" key="4">
    <source>
        <dbReference type="ARBA" id="ARBA00022622"/>
    </source>
</evidence>
<evidence type="ECO:0000256" key="12">
    <source>
        <dbReference type="PIRSR" id="PIRSR601461-1"/>
    </source>
</evidence>
<comment type="subcellular location">
    <subcellularLocation>
        <location evidence="1">Cell membrane</location>
        <topology evidence="1">Lipid-anchor</topology>
        <topology evidence="1">GPI-anchor</topology>
    </subcellularLocation>
</comment>
<feature type="chain" id="PRO_5041710786" description="Peptidase A1 domain-containing protein" evidence="14">
    <location>
        <begin position="22"/>
        <end position="620"/>
    </location>
</feature>
<keyword evidence="3" id="KW-1003">Cell membrane</keyword>
<evidence type="ECO:0000256" key="3">
    <source>
        <dbReference type="ARBA" id="ARBA00022475"/>
    </source>
</evidence>
<dbReference type="GO" id="GO:0006508">
    <property type="term" value="P:proteolysis"/>
    <property type="evidence" value="ECO:0007669"/>
    <property type="project" value="UniProtKB-KW"/>
</dbReference>
<dbReference type="EMBL" id="BTGU01000004">
    <property type="protein sequence ID" value="GMN33616.1"/>
    <property type="molecule type" value="Genomic_DNA"/>
</dbReference>
<evidence type="ECO:0000256" key="9">
    <source>
        <dbReference type="ARBA" id="ARBA00023136"/>
    </source>
</evidence>
<dbReference type="InterPro" id="IPR032799">
    <property type="entry name" value="TAXi_C"/>
</dbReference>
<keyword evidence="11" id="KW-0449">Lipoprotein</keyword>
<feature type="active site" evidence="12">
    <location>
        <position position="142"/>
    </location>
</feature>
<name>A0AA87ZX65_FICCA</name>
<comment type="similarity">
    <text evidence="2">Belongs to the peptidase A1 family.</text>
</comment>
<keyword evidence="7" id="KW-0064">Aspartyl protease</keyword>
<organism evidence="16 17">
    <name type="scientific">Ficus carica</name>
    <name type="common">Common fig</name>
    <dbReference type="NCBI Taxonomy" id="3494"/>
    <lineage>
        <taxon>Eukaryota</taxon>
        <taxon>Viridiplantae</taxon>
        <taxon>Streptophyta</taxon>
        <taxon>Embryophyta</taxon>
        <taxon>Tracheophyta</taxon>
        <taxon>Spermatophyta</taxon>
        <taxon>Magnoliopsida</taxon>
        <taxon>eudicotyledons</taxon>
        <taxon>Gunneridae</taxon>
        <taxon>Pentapetalae</taxon>
        <taxon>rosids</taxon>
        <taxon>fabids</taxon>
        <taxon>Rosales</taxon>
        <taxon>Moraceae</taxon>
        <taxon>Ficeae</taxon>
        <taxon>Ficus</taxon>
    </lineage>
</organism>
<dbReference type="AlphaFoldDB" id="A0AA87ZX65"/>
<dbReference type="Proteomes" id="UP001187192">
    <property type="component" value="Unassembled WGS sequence"/>
</dbReference>
<dbReference type="GO" id="GO:0098552">
    <property type="term" value="C:side of membrane"/>
    <property type="evidence" value="ECO:0007669"/>
    <property type="project" value="UniProtKB-KW"/>
</dbReference>
<reference evidence="16" key="1">
    <citation type="submission" date="2023-07" db="EMBL/GenBank/DDBJ databases">
        <title>draft genome sequence of fig (Ficus carica).</title>
        <authorList>
            <person name="Takahashi T."/>
            <person name="Nishimura K."/>
        </authorList>
    </citation>
    <scope>NUCLEOTIDE SEQUENCE</scope>
</reference>
<dbReference type="InterPro" id="IPR001461">
    <property type="entry name" value="Aspartic_peptidase_A1"/>
</dbReference>
<dbReference type="PRINTS" id="PR00792">
    <property type="entry name" value="PEPSIN"/>
</dbReference>
<dbReference type="FunFam" id="2.40.70.10:FF:000014">
    <property type="entry name" value="Aspartyl protease family protein 1"/>
    <property type="match status" value="1"/>
</dbReference>
<dbReference type="PROSITE" id="PS51767">
    <property type="entry name" value="PEPTIDASE_A1"/>
    <property type="match status" value="1"/>
</dbReference>
<evidence type="ECO:0000256" key="8">
    <source>
        <dbReference type="ARBA" id="ARBA00022801"/>
    </source>
</evidence>
<evidence type="ECO:0000313" key="17">
    <source>
        <dbReference type="Proteomes" id="UP001187192"/>
    </source>
</evidence>
<feature type="compositionally biased region" description="Low complexity" evidence="13">
    <location>
        <begin position="509"/>
        <end position="520"/>
    </location>
</feature>
<evidence type="ECO:0000256" key="11">
    <source>
        <dbReference type="ARBA" id="ARBA00023288"/>
    </source>
</evidence>
<keyword evidence="9" id="KW-0472">Membrane</keyword>
<keyword evidence="5" id="KW-0645">Protease</keyword>
<dbReference type="GO" id="GO:0004190">
    <property type="term" value="F:aspartic-type endopeptidase activity"/>
    <property type="evidence" value="ECO:0007669"/>
    <property type="project" value="UniProtKB-KW"/>
</dbReference>
<evidence type="ECO:0000256" key="2">
    <source>
        <dbReference type="ARBA" id="ARBA00007447"/>
    </source>
</evidence>
<dbReference type="FunFam" id="2.40.70.10:FF:000012">
    <property type="entry name" value="Aspartyl protease family protein 1"/>
    <property type="match status" value="1"/>
</dbReference>
<keyword evidence="4" id="KW-0336">GPI-anchor</keyword>
<feature type="domain" description="Peptidase A1" evidence="15">
    <location>
        <begin position="124"/>
        <end position="471"/>
    </location>
</feature>
<dbReference type="Pfam" id="PF14541">
    <property type="entry name" value="TAXi_C"/>
    <property type="match status" value="1"/>
</dbReference>
<dbReference type="InterPro" id="IPR032861">
    <property type="entry name" value="TAXi_N"/>
</dbReference>
<keyword evidence="17" id="KW-1185">Reference proteome</keyword>
<dbReference type="SUPFAM" id="SSF50630">
    <property type="entry name" value="Acid proteases"/>
    <property type="match status" value="1"/>
</dbReference>